<dbReference type="PANTHER" id="PTHR42998:SF1">
    <property type="entry name" value="TYPE I RESTRICTION ENZYME HINDI METHYLASE SUBUNIT"/>
    <property type="match status" value="1"/>
</dbReference>
<evidence type="ECO:0000313" key="3">
    <source>
        <dbReference type="EMBL" id="EGC83489.1"/>
    </source>
</evidence>
<dbReference type="PANTHER" id="PTHR42998">
    <property type="entry name" value="TYPE I RESTRICTION ENZYME HINDVIIP M PROTEIN-RELATED"/>
    <property type="match status" value="1"/>
</dbReference>
<gene>
    <name evidence="3" type="ORF">HMPREF9246_1415</name>
</gene>
<dbReference type="Gene3D" id="3.40.50.150">
    <property type="entry name" value="Vaccinia Virus protein VP39"/>
    <property type="match status" value="1"/>
</dbReference>
<protein>
    <submittedName>
        <fullName evidence="3">N-6 DNA Methylase</fullName>
    </submittedName>
</protein>
<organism evidence="3 4">
    <name type="scientific">Anaerococcus hydrogenalis ACS-025-V-Sch4</name>
    <dbReference type="NCBI Taxonomy" id="879306"/>
    <lineage>
        <taxon>Bacteria</taxon>
        <taxon>Bacillati</taxon>
        <taxon>Bacillota</taxon>
        <taxon>Tissierellia</taxon>
        <taxon>Tissierellales</taxon>
        <taxon>Peptoniphilaceae</taxon>
        <taxon>Anaerococcus</taxon>
    </lineage>
</organism>
<dbReference type="Proteomes" id="UP000005277">
    <property type="component" value="Unassembled WGS sequence"/>
</dbReference>
<keyword evidence="3" id="KW-0489">Methyltransferase</keyword>
<dbReference type="PROSITE" id="PS00092">
    <property type="entry name" value="N6_MTASE"/>
    <property type="match status" value="1"/>
</dbReference>
<dbReference type="OrthoDB" id="9814572at2"/>
<evidence type="ECO:0000259" key="2">
    <source>
        <dbReference type="Pfam" id="PF02384"/>
    </source>
</evidence>
<dbReference type="GO" id="GO:0009307">
    <property type="term" value="P:DNA restriction-modification system"/>
    <property type="evidence" value="ECO:0007669"/>
    <property type="project" value="UniProtKB-KW"/>
</dbReference>
<dbReference type="PRINTS" id="PR00507">
    <property type="entry name" value="N12N6MTFRASE"/>
</dbReference>
<keyword evidence="4" id="KW-1185">Reference proteome</keyword>
<dbReference type="InterPro" id="IPR029063">
    <property type="entry name" value="SAM-dependent_MTases_sf"/>
</dbReference>
<sequence length="703" mass="81170">MGKSEQMIQNEIYSNNTTILDKYECLSLGATTINNLMKSSIIKEYSVNKKIGSKKPDVLIIDSEKNVIIYVEQKRPSKLKSEKDIKEAINQELYVAKAINAKIYVVSDGSSYIWINPKTGNPIIDENNNLINLEIKPKENGKEVAKLINDILISINDESDQILKKEFLDPTDLAVKINRKLVNLTFASAKMSLYTFVELFLFKYLSDIGVLSGDSSFFYIANMYKEEYKKIDPSINDAKVLGKYLDGPRETMKTLFPEGEDGTSIINGQVFHVKKDEYNQYISLDNTDKIFKEVVLEFENYEKENGKFIHISTDFKSKLFETFMKHSDEKSNMGQFFTPLKIVNEMIEMVDIYEGMSICDPACGVGKFILEAIEDKISEYFTYKKKKLEKRIEIIGYDKMMSERDDLTIILAKANMLIYFSELFKKNNSLQDVKTISQSLLNDSYYLHQTMLGTLGVGELEENKYDLILANPPYYQSKVMMEAAKDTGYYDLNGAGVESLFLEWILKSLKPGGTANVVLPDGIFSNYANSKLKEYMLNNFFIEAIISLPVGAFFNTPKKTYILTVRKATEREKEDNKKQDYPVFTYIATSIGESLDVYRFDIEDNDLKEAVAKYNFYRKEDKNNLRDLIKIHIESDPKLKLIDIKDFDKDKSWIIENFWSEEEKIEIGLKKAKKVVTVDEFQMLLDDMISLMNEFKEELEWLK</sequence>
<comment type="caution">
    <text evidence="3">The sequence shown here is derived from an EMBL/GenBank/DDBJ whole genome shotgun (WGS) entry which is preliminary data.</text>
</comment>
<dbReference type="GO" id="GO:0003677">
    <property type="term" value="F:DNA binding"/>
    <property type="evidence" value="ECO:0007669"/>
    <property type="project" value="InterPro"/>
</dbReference>
<accession>F0H1E0</accession>
<dbReference type="InterPro" id="IPR003356">
    <property type="entry name" value="DNA_methylase_A-5"/>
</dbReference>
<evidence type="ECO:0000256" key="1">
    <source>
        <dbReference type="ARBA" id="ARBA00022747"/>
    </source>
</evidence>
<dbReference type="RefSeq" id="WP_004817819.1">
    <property type="nucleotide sequence ID" value="NZ_AEXN01000032.1"/>
</dbReference>
<dbReference type="AlphaFoldDB" id="F0H1E0"/>
<dbReference type="GO" id="GO:0032259">
    <property type="term" value="P:methylation"/>
    <property type="evidence" value="ECO:0007669"/>
    <property type="project" value="UniProtKB-KW"/>
</dbReference>
<name>F0H1E0_9FIRM</name>
<keyword evidence="1" id="KW-0680">Restriction system</keyword>
<feature type="domain" description="DNA methylase adenine-specific" evidence="2">
    <location>
        <begin position="314"/>
        <end position="621"/>
    </location>
</feature>
<keyword evidence="3" id="KW-0808">Transferase</keyword>
<evidence type="ECO:0000313" key="4">
    <source>
        <dbReference type="Proteomes" id="UP000005277"/>
    </source>
</evidence>
<dbReference type="GO" id="GO:0008170">
    <property type="term" value="F:N-methyltransferase activity"/>
    <property type="evidence" value="ECO:0007669"/>
    <property type="project" value="InterPro"/>
</dbReference>
<reference evidence="3 4" key="1">
    <citation type="submission" date="2011-01" db="EMBL/GenBank/DDBJ databases">
        <authorList>
            <person name="Durkin A.S."/>
            <person name="Madupu R."/>
            <person name="Torralba M."/>
            <person name="Gillis M."/>
            <person name="Methe B."/>
            <person name="Sutton G."/>
            <person name="Nelson K.E."/>
        </authorList>
    </citation>
    <scope>NUCLEOTIDE SEQUENCE [LARGE SCALE GENOMIC DNA]</scope>
    <source>
        <strain evidence="3 4">ACS-025-V-Sch4</strain>
    </source>
</reference>
<dbReference type="EMBL" id="AEXN01000032">
    <property type="protein sequence ID" value="EGC83489.1"/>
    <property type="molecule type" value="Genomic_DNA"/>
</dbReference>
<dbReference type="InterPro" id="IPR002052">
    <property type="entry name" value="DNA_methylase_N6_adenine_CS"/>
</dbReference>
<dbReference type="SUPFAM" id="SSF53335">
    <property type="entry name" value="S-adenosyl-L-methionine-dependent methyltransferases"/>
    <property type="match status" value="1"/>
</dbReference>
<proteinExistence type="predicted"/>
<dbReference type="Pfam" id="PF02384">
    <property type="entry name" value="N6_Mtase"/>
    <property type="match status" value="1"/>
</dbReference>
<dbReference type="InterPro" id="IPR052916">
    <property type="entry name" value="Type-I_RE_MTase_Subunit"/>
</dbReference>
<dbReference type="REBASE" id="33682">
    <property type="entry name" value="M.Ahy25ORF1415P"/>
</dbReference>